<dbReference type="AlphaFoldDB" id="A0A4Q7MI05"/>
<keyword evidence="1" id="KW-1133">Transmembrane helix</keyword>
<keyword evidence="1" id="KW-0472">Membrane</keyword>
<feature type="transmembrane region" description="Helical" evidence="1">
    <location>
        <begin position="41"/>
        <end position="60"/>
    </location>
</feature>
<evidence type="ECO:0000313" key="3">
    <source>
        <dbReference type="Proteomes" id="UP000292039"/>
    </source>
</evidence>
<evidence type="ECO:0000313" key="2">
    <source>
        <dbReference type="EMBL" id="RZS67357.1"/>
    </source>
</evidence>
<keyword evidence="1" id="KW-0812">Transmembrane</keyword>
<accession>A0A4Q7MI05</accession>
<comment type="caution">
    <text evidence="2">The sequence shown here is derived from an EMBL/GenBank/DDBJ whole genome shotgun (WGS) entry which is preliminary data.</text>
</comment>
<dbReference type="Proteomes" id="UP000292039">
    <property type="component" value="Unassembled WGS sequence"/>
</dbReference>
<evidence type="ECO:0000256" key="1">
    <source>
        <dbReference type="SAM" id="Phobius"/>
    </source>
</evidence>
<proteinExistence type="predicted"/>
<sequence>MRNLCHNPTMTMTAFIPASIALLCSGVTFLSSGLALNSPTFMILGAVFMAVGTPMAIVTLTRRTARAR</sequence>
<protein>
    <submittedName>
        <fullName evidence="2">Uncharacterized protein</fullName>
    </submittedName>
</protein>
<feature type="transmembrane region" description="Helical" evidence="1">
    <location>
        <begin position="12"/>
        <end position="35"/>
    </location>
</feature>
<gene>
    <name evidence="2" type="ORF">EV679_2575</name>
</gene>
<reference evidence="2 3" key="1">
    <citation type="submission" date="2019-02" db="EMBL/GenBank/DDBJ databases">
        <title>Genomic Encyclopedia of Type Strains, Phase IV (KMG-IV): sequencing the most valuable type-strain genomes for metagenomic binning, comparative biology and taxonomic classification.</title>
        <authorList>
            <person name="Goeker M."/>
        </authorList>
    </citation>
    <scope>NUCLEOTIDE SEQUENCE [LARGE SCALE GENOMIC DNA]</scope>
    <source>
        <strain evidence="2 3">DSM 16618</strain>
    </source>
</reference>
<dbReference type="EMBL" id="SGWZ01000004">
    <property type="protein sequence ID" value="RZS67357.1"/>
    <property type="molecule type" value="Genomic_DNA"/>
</dbReference>
<organism evidence="2 3">
    <name type="scientific">Kerstersia gyiorum</name>
    <dbReference type="NCBI Taxonomy" id="206506"/>
    <lineage>
        <taxon>Bacteria</taxon>
        <taxon>Pseudomonadati</taxon>
        <taxon>Pseudomonadota</taxon>
        <taxon>Betaproteobacteria</taxon>
        <taxon>Burkholderiales</taxon>
        <taxon>Alcaligenaceae</taxon>
        <taxon>Kerstersia</taxon>
    </lineage>
</organism>
<name>A0A4Q7MI05_9BURK</name>